<dbReference type="OrthoDB" id="242257at2759"/>
<keyword evidence="11" id="KW-0812">Transmembrane</keyword>
<evidence type="ECO:0000313" key="13">
    <source>
        <dbReference type="EMBL" id="QDZ19489.1"/>
    </source>
</evidence>
<protein>
    <recommendedName>
        <fullName evidence="9">Diacylglycerol kinase</fullName>
        <shortName evidence="9">DAG kinase</shortName>
        <ecNumber evidence="9">2.7.1.107</ecNumber>
    </recommendedName>
</protein>
<feature type="domain" description="DAGKc" evidence="12">
    <location>
        <begin position="166"/>
        <end position="302"/>
    </location>
</feature>
<evidence type="ECO:0000259" key="12">
    <source>
        <dbReference type="PROSITE" id="PS50146"/>
    </source>
</evidence>
<dbReference type="EMBL" id="CP031036">
    <property type="protein sequence ID" value="QDZ19489.1"/>
    <property type="molecule type" value="Genomic_DNA"/>
</dbReference>
<name>A0A5B8MGE2_9CHLO</name>
<evidence type="ECO:0000256" key="1">
    <source>
        <dbReference type="ARBA" id="ARBA00004370"/>
    </source>
</evidence>
<evidence type="ECO:0000256" key="7">
    <source>
        <dbReference type="ARBA" id="ARBA00022840"/>
    </source>
</evidence>
<evidence type="ECO:0000256" key="6">
    <source>
        <dbReference type="ARBA" id="ARBA00022777"/>
    </source>
</evidence>
<dbReference type="SMART" id="SM00046">
    <property type="entry name" value="DAGKc"/>
    <property type="match status" value="1"/>
</dbReference>
<dbReference type="Pfam" id="PF00609">
    <property type="entry name" value="DAGK_acc"/>
    <property type="match status" value="1"/>
</dbReference>
<keyword evidence="11" id="KW-1133">Transmembrane helix</keyword>
<dbReference type="PROSITE" id="PS50146">
    <property type="entry name" value="DAGK"/>
    <property type="match status" value="1"/>
</dbReference>
<comment type="catalytic activity">
    <reaction evidence="9">
        <text>a 1,2-diacyl-sn-glycerol + ATP = a 1,2-diacyl-sn-glycero-3-phosphate + ADP + H(+)</text>
        <dbReference type="Rhea" id="RHEA:10272"/>
        <dbReference type="ChEBI" id="CHEBI:15378"/>
        <dbReference type="ChEBI" id="CHEBI:17815"/>
        <dbReference type="ChEBI" id="CHEBI:30616"/>
        <dbReference type="ChEBI" id="CHEBI:58608"/>
        <dbReference type="ChEBI" id="CHEBI:456216"/>
        <dbReference type="EC" id="2.7.1.107"/>
    </reaction>
</comment>
<keyword evidence="4 9" id="KW-0547">Nucleotide-binding</keyword>
<dbReference type="Gene3D" id="2.60.200.40">
    <property type="match status" value="1"/>
</dbReference>
<dbReference type="GO" id="GO:0008270">
    <property type="term" value="F:zinc ion binding"/>
    <property type="evidence" value="ECO:0007669"/>
    <property type="project" value="UniProtKB-KW"/>
</dbReference>
<evidence type="ECO:0000256" key="2">
    <source>
        <dbReference type="ARBA" id="ARBA00009280"/>
    </source>
</evidence>
<keyword evidence="5" id="KW-0863">Zinc-finger</keyword>
<keyword evidence="5" id="KW-0479">Metal-binding</keyword>
<keyword evidence="5" id="KW-0862">Zinc</keyword>
<comment type="similarity">
    <text evidence="2 9">Belongs to the eukaryotic diacylglycerol kinase family.</text>
</comment>
<dbReference type="Gene3D" id="3.40.50.10330">
    <property type="entry name" value="Probable inorganic polyphosphate/atp-NAD kinase, domain 1"/>
    <property type="match status" value="1"/>
</dbReference>
<gene>
    <name evidence="13" type="ORF">A3770_03p20070</name>
</gene>
<dbReference type="GO" id="GO:0005524">
    <property type="term" value="F:ATP binding"/>
    <property type="evidence" value="ECO:0007669"/>
    <property type="project" value="UniProtKB-KW"/>
</dbReference>
<evidence type="ECO:0000256" key="10">
    <source>
        <dbReference type="SAM" id="MobiDB-lite"/>
    </source>
</evidence>
<evidence type="ECO:0000256" key="9">
    <source>
        <dbReference type="RuleBase" id="RU361128"/>
    </source>
</evidence>
<dbReference type="InterPro" id="IPR016064">
    <property type="entry name" value="NAD/diacylglycerol_kinase_sf"/>
</dbReference>
<keyword evidence="8 11" id="KW-0472">Membrane</keyword>
<evidence type="ECO:0000313" key="14">
    <source>
        <dbReference type="Proteomes" id="UP000316726"/>
    </source>
</evidence>
<proteinExistence type="inferred from homology"/>
<comment type="subcellular location">
    <subcellularLocation>
        <location evidence="1">Membrane</location>
    </subcellularLocation>
</comment>
<dbReference type="PANTHER" id="PTHR11255:SF54">
    <property type="entry name" value="DIACYLGLYCEROL KINASE THETA"/>
    <property type="match status" value="1"/>
</dbReference>
<reference evidence="13 14" key="1">
    <citation type="submission" date="2018-07" db="EMBL/GenBank/DDBJ databases">
        <title>The complete nuclear genome of the prasinophyte Chloropicon primus (CCMP1205).</title>
        <authorList>
            <person name="Pombert J.-F."/>
            <person name="Otis C."/>
            <person name="Turmel M."/>
            <person name="Lemieux C."/>
        </authorList>
    </citation>
    <scope>NUCLEOTIDE SEQUENCE [LARGE SCALE GENOMIC DNA]</scope>
    <source>
        <strain evidence="13 14">CCMP1205</strain>
    </source>
</reference>
<dbReference type="EC" id="2.7.1.107" evidence="9"/>
<dbReference type="InterPro" id="IPR017438">
    <property type="entry name" value="ATP-NAD_kinase_N"/>
</dbReference>
<evidence type="ECO:0000256" key="5">
    <source>
        <dbReference type="ARBA" id="ARBA00022771"/>
    </source>
</evidence>
<dbReference type="GO" id="GO:0004143">
    <property type="term" value="F:ATP-dependent diacylglycerol kinase activity"/>
    <property type="evidence" value="ECO:0007669"/>
    <property type="project" value="UniProtKB-EC"/>
</dbReference>
<dbReference type="SUPFAM" id="SSF111331">
    <property type="entry name" value="NAD kinase/diacylglycerol kinase-like"/>
    <property type="match status" value="1"/>
</dbReference>
<sequence length="548" mass="60451">MEERGVNCTFVLENFASCTVGDGSLDQGGEVNVTATHAGSLVDVIVPPMWVTLATTVTIVVAILTTRWLFAKTVKRVWVFENLERSRHRRLILPPSAVRRPKELERQKKRSKLTYTSLSARGKALLTPKKKREGGEGGGGATPAGTNGSAAAGAERPIIDAEALPSDFTPLIVFVNRKSGGQKGAFLYEELSRNLNPHQVFDLAVHNPERILKIFSDVPNVKVLVCGGDGTIQWILNTIEGLNLRNGPIPVAVLPLGTGNDLARVLGWGRGFNMDDNIPEILVGVKDAHITLLDRWEIEVANSGRATRKASKAAPSSIIFNNYFGIGVDATTALRFHQTRDQYPEWFFSRLTNKLWYVLHGAREIVDRSCAGLASKMRLVCDGEEVDIPSYAEGIILLNVNSFAGGVKMWNDRAGSQENLHRYGTFQSFGRSSMHDGMLDVVAVNGSLHLGEMNVGLSRPTQLCQGKEITIEMTSPMAMQVDGEPWTQKPCQMTISHKSQAHMLRKTVDTNGEAALRMQELLTWASDRRVLGEDQYQALLKEMSRRFM</sequence>
<dbReference type="InterPro" id="IPR000756">
    <property type="entry name" value="Diacylglycerol_kin_accessory"/>
</dbReference>
<organism evidence="13 14">
    <name type="scientific">Chloropicon primus</name>
    <dbReference type="NCBI Taxonomy" id="1764295"/>
    <lineage>
        <taxon>Eukaryota</taxon>
        <taxon>Viridiplantae</taxon>
        <taxon>Chlorophyta</taxon>
        <taxon>Chloropicophyceae</taxon>
        <taxon>Chloropicales</taxon>
        <taxon>Chloropicaceae</taxon>
        <taxon>Chloropicon</taxon>
    </lineage>
</organism>
<accession>A0A5B8MGE2</accession>
<dbReference type="InterPro" id="IPR037607">
    <property type="entry name" value="DGK"/>
</dbReference>
<dbReference type="GO" id="GO:0007200">
    <property type="term" value="P:phospholipase C-activating G protein-coupled receptor signaling pathway"/>
    <property type="evidence" value="ECO:0007669"/>
    <property type="project" value="InterPro"/>
</dbReference>
<dbReference type="Pfam" id="PF00781">
    <property type="entry name" value="DAGK_cat"/>
    <property type="match status" value="1"/>
</dbReference>
<keyword evidence="3 9" id="KW-0808">Transferase</keyword>
<evidence type="ECO:0000256" key="4">
    <source>
        <dbReference type="ARBA" id="ARBA00022741"/>
    </source>
</evidence>
<keyword evidence="7 9" id="KW-0067">ATP-binding</keyword>
<dbReference type="AlphaFoldDB" id="A0A5B8MGE2"/>
<dbReference type="SMART" id="SM00045">
    <property type="entry name" value="DAGKa"/>
    <property type="match status" value="1"/>
</dbReference>
<dbReference type="STRING" id="1764295.A0A5B8MGE2"/>
<evidence type="ECO:0000256" key="11">
    <source>
        <dbReference type="SAM" id="Phobius"/>
    </source>
</evidence>
<dbReference type="PANTHER" id="PTHR11255">
    <property type="entry name" value="DIACYLGLYCEROL KINASE"/>
    <property type="match status" value="1"/>
</dbReference>
<keyword evidence="6 9" id="KW-0418">Kinase</keyword>
<keyword evidence="14" id="KW-1185">Reference proteome</keyword>
<evidence type="ECO:0000256" key="8">
    <source>
        <dbReference type="ARBA" id="ARBA00023136"/>
    </source>
</evidence>
<feature type="region of interest" description="Disordered" evidence="10">
    <location>
        <begin position="126"/>
        <end position="152"/>
    </location>
</feature>
<dbReference type="InterPro" id="IPR001206">
    <property type="entry name" value="Diacylglycerol_kinase_cat_dom"/>
</dbReference>
<dbReference type="Proteomes" id="UP000316726">
    <property type="component" value="Chromosome 3"/>
</dbReference>
<evidence type="ECO:0000256" key="3">
    <source>
        <dbReference type="ARBA" id="ARBA00022679"/>
    </source>
</evidence>
<feature type="transmembrane region" description="Helical" evidence="11">
    <location>
        <begin position="49"/>
        <end position="70"/>
    </location>
</feature>
<dbReference type="GO" id="GO:0016020">
    <property type="term" value="C:membrane"/>
    <property type="evidence" value="ECO:0007669"/>
    <property type="project" value="UniProtKB-SubCell"/>
</dbReference>
<feature type="compositionally biased region" description="Low complexity" evidence="10">
    <location>
        <begin position="143"/>
        <end position="152"/>
    </location>
</feature>